<dbReference type="KEGG" id="tmb:Thimo_0030"/>
<dbReference type="eggNOG" id="COG2227">
    <property type="taxonomic scope" value="Bacteria"/>
</dbReference>
<sequence>MEVCFSADWITTLEKEIHFNWYWNQANLVYTHCSKDQKILEIGVGTSLLSDLLKRRGWHLHTLDIDEKKKPDFCASAADFDYSAQSIDVILAFEVFEHIPFSTFEKVIAKLSVSNVRFVYFSLPWCERQIVNLCFKLPKLQKVSLSYTRPRGNITTQAHFWELSRKGKSLDGKQLVTIEKLQNLFTDNGYSFDALNKIGYIQYFRATKLGRQRHFRSESSR</sequence>
<evidence type="ECO:0000313" key="1">
    <source>
        <dbReference type="EMBL" id="AGA88907.1"/>
    </source>
</evidence>
<keyword evidence="2" id="KW-1185">Reference proteome</keyword>
<dbReference type="Gene3D" id="3.40.50.150">
    <property type="entry name" value="Vaccinia Virus protein VP39"/>
    <property type="match status" value="1"/>
</dbReference>
<dbReference type="InterPro" id="IPR029063">
    <property type="entry name" value="SAM-dependent_MTases_sf"/>
</dbReference>
<organism evidence="1 2">
    <name type="scientific">Thioflavicoccus mobilis 8321</name>
    <dbReference type="NCBI Taxonomy" id="765912"/>
    <lineage>
        <taxon>Bacteria</taxon>
        <taxon>Pseudomonadati</taxon>
        <taxon>Pseudomonadota</taxon>
        <taxon>Gammaproteobacteria</taxon>
        <taxon>Chromatiales</taxon>
        <taxon>Chromatiaceae</taxon>
        <taxon>Thioflavicoccus</taxon>
    </lineage>
</organism>
<dbReference type="Pfam" id="PF13489">
    <property type="entry name" value="Methyltransf_23"/>
    <property type="match status" value="1"/>
</dbReference>
<gene>
    <name evidence="1" type="ORF">Thimo_0030</name>
</gene>
<accession>L0GSX5</accession>
<dbReference type="EMBL" id="CP003051">
    <property type="protein sequence ID" value="AGA88907.1"/>
    <property type="molecule type" value="Genomic_DNA"/>
</dbReference>
<dbReference type="Proteomes" id="UP000010816">
    <property type="component" value="Chromosome"/>
</dbReference>
<protein>
    <recommendedName>
        <fullName evidence="3">Methyltransferase family protein</fullName>
    </recommendedName>
</protein>
<reference evidence="1 2" key="1">
    <citation type="submission" date="2011-09" db="EMBL/GenBank/DDBJ databases">
        <title>Complete sequence of chromosome of Thioflavicoccus mobilis 8321.</title>
        <authorList>
            <consortium name="US DOE Joint Genome Institute"/>
            <person name="Lucas S."/>
            <person name="Han J."/>
            <person name="Lapidus A."/>
            <person name="Cheng J.-F."/>
            <person name="Goodwin L."/>
            <person name="Pitluck S."/>
            <person name="Peters L."/>
            <person name="Ovchinnikova G."/>
            <person name="Lu M."/>
            <person name="Detter J.C."/>
            <person name="Han C."/>
            <person name="Tapia R."/>
            <person name="Land M."/>
            <person name="Hauser L."/>
            <person name="Kyrpides N."/>
            <person name="Ivanova N."/>
            <person name="Pagani I."/>
            <person name="Vogl K."/>
            <person name="Liu Z."/>
            <person name="Imhoff J."/>
            <person name="Thiel V."/>
            <person name="Frigaard N.-U."/>
            <person name="Bryant D."/>
            <person name="Woyke T."/>
        </authorList>
    </citation>
    <scope>NUCLEOTIDE SEQUENCE [LARGE SCALE GENOMIC DNA]</scope>
    <source>
        <strain evidence="1 2">8321</strain>
    </source>
</reference>
<name>L0GSX5_9GAMM</name>
<dbReference type="SUPFAM" id="SSF53335">
    <property type="entry name" value="S-adenosyl-L-methionine-dependent methyltransferases"/>
    <property type="match status" value="1"/>
</dbReference>
<dbReference type="HOGENOM" id="CLU_1250163_0_0_6"/>
<evidence type="ECO:0008006" key="3">
    <source>
        <dbReference type="Google" id="ProtNLM"/>
    </source>
</evidence>
<dbReference type="AlphaFoldDB" id="L0GSX5"/>
<proteinExistence type="predicted"/>
<dbReference type="STRING" id="765912.Thimo_0030"/>
<evidence type="ECO:0000313" key="2">
    <source>
        <dbReference type="Proteomes" id="UP000010816"/>
    </source>
</evidence>